<dbReference type="PANTHER" id="PTHR34606:SF16">
    <property type="entry name" value="BON DOMAIN-CONTAINING PROTEIN"/>
    <property type="match status" value="1"/>
</dbReference>
<keyword evidence="1" id="KW-0732">Signal</keyword>
<evidence type="ECO:0000313" key="3">
    <source>
        <dbReference type="EMBL" id="MBB6577348.1"/>
    </source>
</evidence>
<dbReference type="Gene3D" id="3.30.1340.30">
    <property type="match status" value="1"/>
</dbReference>
<evidence type="ECO:0000259" key="2">
    <source>
        <dbReference type="PROSITE" id="PS50914"/>
    </source>
</evidence>
<organism evidence="3 4">
    <name type="scientific">Comamonas odontotermitis</name>
    <dbReference type="NCBI Taxonomy" id="379895"/>
    <lineage>
        <taxon>Bacteria</taxon>
        <taxon>Pseudomonadati</taxon>
        <taxon>Pseudomonadota</taxon>
        <taxon>Betaproteobacteria</taxon>
        <taxon>Burkholderiales</taxon>
        <taxon>Comamonadaceae</taxon>
        <taxon>Comamonas</taxon>
    </lineage>
</organism>
<dbReference type="Proteomes" id="UP000562492">
    <property type="component" value="Unassembled WGS sequence"/>
</dbReference>
<reference evidence="3 4" key="1">
    <citation type="submission" date="2020-08" db="EMBL/GenBank/DDBJ databases">
        <title>Functional genomics of gut bacteria from endangered species of beetles.</title>
        <authorList>
            <person name="Carlos-Shanley C."/>
        </authorList>
    </citation>
    <scope>NUCLEOTIDE SEQUENCE [LARGE SCALE GENOMIC DNA]</scope>
    <source>
        <strain evidence="3 4">S00124</strain>
    </source>
</reference>
<accession>A0ABR6RDZ5</accession>
<dbReference type="PROSITE" id="PS50914">
    <property type="entry name" value="BON"/>
    <property type="match status" value="1"/>
</dbReference>
<feature type="chain" id="PRO_5045836543" evidence="1">
    <location>
        <begin position="21"/>
        <end position="106"/>
    </location>
</feature>
<dbReference type="EMBL" id="JACHKZ010000006">
    <property type="protein sequence ID" value="MBB6577348.1"/>
    <property type="molecule type" value="Genomic_DNA"/>
</dbReference>
<keyword evidence="4" id="KW-1185">Reference proteome</keyword>
<dbReference type="PROSITE" id="PS51257">
    <property type="entry name" value="PROKAR_LIPOPROTEIN"/>
    <property type="match status" value="1"/>
</dbReference>
<dbReference type="Pfam" id="PF04972">
    <property type="entry name" value="BON"/>
    <property type="match status" value="1"/>
</dbReference>
<proteinExistence type="predicted"/>
<dbReference type="InterPro" id="IPR051686">
    <property type="entry name" value="Lipoprotein_DolP"/>
</dbReference>
<evidence type="ECO:0000313" key="4">
    <source>
        <dbReference type="Proteomes" id="UP000562492"/>
    </source>
</evidence>
<name>A0ABR6RDZ5_9BURK</name>
<dbReference type="SMART" id="SM00749">
    <property type="entry name" value="BON"/>
    <property type="match status" value="1"/>
</dbReference>
<dbReference type="PANTHER" id="PTHR34606">
    <property type="entry name" value="BON DOMAIN-CONTAINING PROTEIN"/>
    <property type="match status" value="1"/>
</dbReference>
<dbReference type="InterPro" id="IPR007055">
    <property type="entry name" value="BON_dom"/>
</dbReference>
<sequence>MNLSRAIAIAALAGATVVMATGCSVARKQETVGEYIDGSAVTTAVKAKLANDATTSAASINVKTIDGGIVQLSGFAKSQAEKDRAGELARSVKGVTEVRNSLIVKQ</sequence>
<evidence type="ECO:0000256" key="1">
    <source>
        <dbReference type="SAM" id="SignalP"/>
    </source>
</evidence>
<gene>
    <name evidence="3" type="ORF">HNP33_001403</name>
</gene>
<comment type="caution">
    <text evidence="3">The sequence shown here is derived from an EMBL/GenBank/DDBJ whole genome shotgun (WGS) entry which is preliminary data.</text>
</comment>
<dbReference type="RefSeq" id="WP_184706595.1">
    <property type="nucleotide sequence ID" value="NZ_JACHKZ010000006.1"/>
</dbReference>
<feature type="signal peptide" evidence="1">
    <location>
        <begin position="1"/>
        <end position="20"/>
    </location>
</feature>
<feature type="domain" description="BON" evidence="2">
    <location>
        <begin position="37"/>
        <end position="106"/>
    </location>
</feature>
<dbReference type="InterPro" id="IPR014004">
    <property type="entry name" value="Transpt-assoc_nodulatn_dom_bac"/>
</dbReference>
<protein>
    <submittedName>
        <fullName evidence="3">Osmotically-inducible protein OsmY</fullName>
    </submittedName>
</protein>